<comment type="caution">
    <text evidence="9">The sequence shown here is derived from an EMBL/GenBank/DDBJ whole genome shotgun (WGS) entry which is preliminary data.</text>
</comment>
<name>A0A9D9J0V5_9BACT</name>
<dbReference type="InterPro" id="IPR045090">
    <property type="entry name" value="Pept_M3A_M3B"/>
</dbReference>
<organism evidence="9 10">
    <name type="scientific">Candidatus Merdivivens faecigallinarum</name>
    <dbReference type="NCBI Taxonomy" id="2840871"/>
    <lineage>
        <taxon>Bacteria</taxon>
        <taxon>Pseudomonadati</taxon>
        <taxon>Bacteroidota</taxon>
        <taxon>Bacteroidia</taxon>
        <taxon>Bacteroidales</taxon>
        <taxon>Muribaculaceae</taxon>
        <taxon>Muribaculaceae incertae sedis</taxon>
        <taxon>Candidatus Merdivivens</taxon>
    </lineage>
</organism>
<dbReference type="Pfam" id="PF01432">
    <property type="entry name" value="Peptidase_M3"/>
    <property type="match status" value="1"/>
</dbReference>
<dbReference type="InterPro" id="IPR001567">
    <property type="entry name" value="Pept_M3A_M3B_dom"/>
</dbReference>
<evidence type="ECO:0000256" key="2">
    <source>
        <dbReference type="ARBA" id="ARBA00022670"/>
    </source>
</evidence>
<evidence type="ECO:0000256" key="5">
    <source>
        <dbReference type="ARBA" id="ARBA00022833"/>
    </source>
</evidence>
<reference evidence="9" key="1">
    <citation type="submission" date="2020-10" db="EMBL/GenBank/DDBJ databases">
        <authorList>
            <person name="Gilroy R."/>
        </authorList>
    </citation>
    <scope>NUCLEOTIDE SEQUENCE</scope>
    <source>
        <strain evidence="9">B3-2255</strain>
    </source>
</reference>
<sequence>MTDIIDMTGVVGNPLFEDSALPYGAPAFDRIREEHFVPAFEAAIAAAKKEVDSIADNGAEPDFENTIAALDRCGKALDRVAGVFYCLNSACTSPGIREIAEKITPMMTGYSLYIFLNGRLLSKVKHVYDRKEALSLSDEEAMLLEKTYKAFVRNGAGLDEDGKKLFSRLSEELSLARLAFEKNLLDATNDYVLHVTDESGLGGLPDYVKEAAAEEARTKNMSGWVFTLARASMGPFLKFSTDRDARRRIWTAFNTRAYGGKYDNCRVINRIVSLKNEIAHLLGYGSYADYVLEERMAKNRENVNGFLGDLVEKTLPFARRDVSEVAEYARSCGFSEKMMPWDFSFWSEKYRESRFSLKEEELKPYFELDGVVKAAFSLAGRLYGLTFEELPDFPVYHEDVRVYDVKDADGTHLSLIYMDFFPRENKNAGAWMDAFYGQYVIGGKDHRPCISIVTNFTKPTSSMPSLLTHDEVTTLLHELGHALHETFSKCTYSSVSGTNVPWDFVEFPSQIMENWAFEPEFLNTFARHYVTGDMIPEELVKRLIDSKNYLAGYAQLRQLQFGVLDMAWYSSDRSDVMDVEAFEREVLGSISVLPVIDGTAFSPSFSHIFDGGYSAGYYSYKWAEVLEADAFSLFEEKGVFNREVASSLRRNILSKGGTEDAAEMYRRFRGRDPESDALMKKQGLVAGK</sequence>
<dbReference type="InterPro" id="IPR034005">
    <property type="entry name" value="M3A_DCP"/>
</dbReference>
<proteinExistence type="inferred from homology"/>
<evidence type="ECO:0000256" key="6">
    <source>
        <dbReference type="ARBA" id="ARBA00023049"/>
    </source>
</evidence>
<dbReference type="EMBL" id="JADILY010000083">
    <property type="protein sequence ID" value="MBO8481704.1"/>
    <property type="molecule type" value="Genomic_DNA"/>
</dbReference>
<dbReference type="AlphaFoldDB" id="A0A9D9J0V5"/>
<keyword evidence="4 7" id="KW-0378">Hydrolase</keyword>
<keyword evidence="2 7" id="KW-0645">Protease</keyword>
<evidence type="ECO:0000256" key="4">
    <source>
        <dbReference type="ARBA" id="ARBA00022801"/>
    </source>
</evidence>
<dbReference type="GO" id="GO:0004222">
    <property type="term" value="F:metalloendopeptidase activity"/>
    <property type="evidence" value="ECO:0007669"/>
    <property type="project" value="InterPro"/>
</dbReference>
<keyword evidence="6 7" id="KW-0482">Metalloprotease</keyword>
<evidence type="ECO:0000313" key="10">
    <source>
        <dbReference type="Proteomes" id="UP000823772"/>
    </source>
</evidence>
<dbReference type="GO" id="GO:0005829">
    <property type="term" value="C:cytosol"/>
    <property type="evidence" value="ECO:0007669"/>
    <property type="project" value="TreeGrafter"/>
</dbReference>
<evidence type="ECO:0000256" key="1">
    <source>
        <dbReference type="ARBA" id="ARBA00006040"/>
    </source>
</evidence>
<dbReference type="Proteomes" id="UP000823772">
    <property type="component" value="Unassembled WGS sequence"/>
</dbReference>
<dbReference type="Gene3D" id="1.10.1370.40">
    <property type="match status" value="1"/>
</dbReference>
<keyword evidence="5 7" id="KW-0862">Zinc</keyword>
<dbReference type="GO" id="GO:0046872">
    <property type="term" value="F:metal ion binding"/>
    <property type="evidence" value="ECO:0007669"/>
    <property type="project" value="UniProtKB-UniRule"/>
</dbReference>
<comment type="cofactor">
    <cofactor evidence="7">
        <name>Zn(2+)</name>
        <dbReference type="ChEBI" id="CHEBI:29105"/>
    </cofactor>
    <text evidence="7">Binds 1 zinc ion.</text>
</comment>
<dbReference type="CDD" id="cd06456">
    <property type="entry name" value="M3A_DCP"/>
    <property type="match status" value="1"/>
</dbReference>
<dbReference type="PANTHER" id="PTHR43660:SF1">
    <property type="entry name" value="DIPEPTIDYL CARBOXYPEPTIDASE"/>
    <property type="match status" value="1"/>
</dbReference>
<evidence type="ECO:0000256" key="3">
    <source>
        <dbReference type="ARBA" id="ARBA00022723"/>
    </source>
</evidence>
<dbReference type="PANTHER" id="PTHR43660">
    <property type="entry name" value="DIPEPTIDYL CARBOXYPEPTIDASE"/>
    <property type="match status" value="1"/>
</dbReference>
<evidence type="ECO:0000256" key="7">
    <source>
        <dbReference type="RuleBase" id="RU003435"/>
    </source>
</evidence>
<dbReference type="GO" id="GO:0004180">
    <property type="term" value="F:carboxypeptidase activity"/>
    <property type="evidence" value="ECO:0007669"/>
    <property type="project" value="TreeGrafter"/>
</dbReference>
<dbReference type="FunFam" id="3.40.390.10:FF:000009">
    <property type="entry name" value="Oligopeptidase A"/>
    <property type="match status" value="1"/>
</dbReference>
<reference evidence="9" key="2">
    <citation type="journal article" date="2021" name="PeerJ">
        <title>Extensive microbial diversity within the chicken gut microbiome revealed by metagenomics and culture.</title>
        <authorList>
            <person name="Gilroy R."/>
            <person name="Ravi A."/>
            <person name="Getino M."/>
            <person name="Pursley I."/>
            <person name="Horton D.L."/>
            <person name="Alikhan N.F."/>
            <person name="Baker D."/>
            <person name="Gharbi K."/>
            <person name="Hall N."/>
            <person name="Watson M."/>
            <person name="Adriaenssens E.M."/>
            <person name="Foster-Nyarko E."/>
            <person name="Jarju S."/>
            <person name="Secka A."/>
            <person name="Antonio M."/>
            <person name="Oren A."/>
            <person name="Chaudhuri R.R."/>
            <person name="La Ragione R."/>
            <person name="Hildebrand F."/>
            <person name="Pallen M.J."/>
        </authorList>
    </citation>
    <scope>NUCLEOTIDE SEQUENCE</scope>
    <source>
        <strain evidence="9">B3-2255</strain>
    </source>
</reference>
<protein>
    <submittedName>
        <fullName evidence="9">M3 family metallopeptidase</fullName>
    </submittedName>
</protein>
<dbReference type="InterPro" id="IPR024079">
    <property type="entry name" value="MetalloPept_cat_dom_sf"/>
</dbReference>
<dbReference type="InterPro" id="IPR024077">
    <property type="entry name" value="Neurolysin/TOP_dom2"/>
</dbReference>
<keyword evidence="3 7" id="KW-0479">Metal-binding</keyword>
<accession>A0A9D9J0V5</accession>
<dbReference type="Gene3D" id="3.40.390.10">
    <property type="entry name" value="Collagenase (Catalytic Domain)"/>
    <property type="match status" value="1"/>
</dbReference>
<comment type="similarity">
    <text evidence="1 7">Belongs to the peptidase M3 family.</text>
</comment>
<dbReference type="GO" id="GO:0006508">
    <property type="term" value="P:proteolysis"/>
    <property type="evidence" value="ECO:0007669"/>
    <property type="project" value="UniProtKB-KW"/>
</dbReference>
<dbReference type="SUPFAM" id="SSF55486">
    <property type="entry name" value="Metalloproteases ('zincins'), catalytic domain"/>
    <property type="match status" value="1"/>
</dbReference>
<gene>
    <name evidence="9" type="ORF">IAC87_04055</name>
</gene>
<feature type="domain" description="Peptidase M3A/M3B catalytic" evidence="8">
    <location>
        <begin position="237"/>
        <end position="682"/>
    </location>
</feature>
<dbReference type="Gene3D" id="1.10.1370.10">
    <property type="entry name" value="Neurolysin, domain 3"/>
    <property type="match status" value="1"/>
</dbReference>
<evidence type="ECO:0000259" key="8">
    <source>
        <dbReference type="Pfam" id="PF01432"/>
    </source>
</evidence>
<evidence type="ECO:0000313" key="9">
    <source>
        <dbReference type="EMBL" id="MBO8481704.1"/>
    </source>
</evidence>